<evidence type="ECO:0000256" key="8">
    <source>
        <dbReference type="ARBA" id="ARBA00023158"/>
    </source>
</evidence>
<protein>
    <submittedName>
        <fullName evidence="14">Smad nuclear interacting protein 1</fullName>
    </submittedName>
</protein>
<keyword evidence="10" id="KW-0539">Nucleus</keyword>
<evidence type="ECO:0000256" key="2">
    <source>
        <dbReference type="ARBA" id="ARBA00022499"/>
    </source>
</evidence>
<evidence type="ECO:0000256" key="9">
    <source>
        <dbReference type="ARBA" id="ARBA00023187"/>
    </source>
</evidence>
<evidence type="ECO:0000259" key="13">
    <source>
        <dbReference type="PROSITE" id="PS50006"/>
    </source>
</evidence>
<dbReference type="InterPro" id="IPR050923">
    <property type="entry name" value="Cell_Proc_Reg/RNA_Proc"/>
</dbReference>
<dbReference type="Gene3D" id="2.60.200.20">
    <property type="match status" value="1"/>
</dbReference>
<comment type="subcellular location">
    <subcellularLocation>
        <location evidence="1">Nucleus</location>
    </subcellularLocation>
</comment>
<dbReference type="CDD" id="cd22718">
    <property type="entry name" value="FHA_SNIP1"/>
    <property type="match status" value="1"/>
</dbReference>
<feature type="compositionally biased region" description="Basic and acidic residues" evidence="12">
    <location>
        <begin position="217"/>
        <end position="301"/>
    </location>
</feature>
<keyword evidence="9" id="KW-0508">mRNA splicing</keyword>
<name>A0A8C3BRA6_CAIMO</name>
<evidence type="ECO:0000313" key="15">
    <source>
        <dbReference type="Proteomes" id="UP000694556"/>
    </source>
</evidence>
<feature type="compositionally biased region" description="Basic and acidic residues" evidence="12">
    <location>
        <begin position="480"/>
        <end position="489"/>
    </location>
</feature>
<feature type="domain" description="FHA" evidence="13">
    <location>
        <begin position="388"/>
        <end position="451"/>
    </location>
</feature>
<feature type="compositionally biased region" description="Basic and acidic residues" evidence="12">
    <location>
        <begin position="128"/>
        <end position="156"/>
    </location>
</feature>
<evidence type="ECO:0000256" key="10">
    <source>
        <dbReference type="ARBA" id="ARBA00023242"/>
    </source>
</evidence>
<evidence type="ECO:0000313" key="14">
    <source>
        <dbReference type="Ensembl" id="ENSCMMP00000010059.1"/>
    </source>
</evidence>
<dbReference type="GO" id="GO:0005681">
    <property type="term" value="C:spliceosomal complex"/>
    <property type="evidence" value="ECO:0007669"/>
    <property type="project" value="UniProtKB-KW"/>
</dbReference>
<keyword evidence="3" id="KW-0597">Phosphoprotein</keyword>
<evidence type="ECO:0000256" key="11">
    <source>
        <dbReference type="ARBA" id="ARBA00055964"/>
    </source>
</evidence>
<keyword evidence="4" id="KW-0507">mRNA processing</keyword>
<feature type="compositionally biased region" description="Basic and acidic residues" evidence="12">
    <location>
        <begin position="318"/>
        <end position="330"/>
    </location>
</feature>
<keyword evidence="6" id="KW-0832">Ubl conjugation</keyword>
<keyword evidence="15" id="KW-1185">Reference proteome</keyword>
<dbReference type="AlphaFoldDB" id="A0A8C3BRA6"/>
<dbReference type="Proteomes" id="UP000694556">
    <property type="component" value="Chromosome 24"/>
</dbReference>
<feature type="region of interest" description="Disordered" evidence="12">
    <location>
        <begin position="91"/>
        <end position="330"/>
    </location>
</feature>
<comment type="function">
    <text evidence="11">Required for pre-mRNA splicing as component of the spliceosome. As a component of the minor spliceosome, involved in the splicing of U12-type introns in pre-mRNAs. Down-regulates NF-kappa-B signaling by competing with RELA for CREBBP/EP300 binding. Involved in the microRNA (miRNA) biogenesis. May be involved in cyclin-D1/CCND1 mRNA stability through the SNARP complex which associates with both the 3'end of the CCND1 gene and its mRNA.</text>
</comment>
<evidence type="ECO:0000256" key="7">
    <source>
        <dbReference type="ARBA" id="ARBA00023054"/>
    </source>
</evidence>
<feature type="compositionally biased region" description="Basic residues" evidence="12">
    <location>
        <begin position="188"/>
        <end position="215"/>
    </location>
</feature>
<dbReference type="PROSITE" id="PS50006">
    <property type="entry name" value="FHA_DOMAIN"/>
    <property type="match status" value="1"/>
</dbReference>
<feature type="region of interest" description="Disordered" evidence="12">
    <location>
        <begin position="480"/>
        <end position="503"/>
    </location>
</feature>
<dbReference type="GO" id="GO:0006397">
    <property type="term" value="P:mRNA processing"/>
    <property type="evidence" value="ECO:0007669"/>
    <property type="project" value="UniProtKB-KW"/>
</dbReference>
<dbReference type="Ensembl" id="ENSCMMT00000011079.1">
    <property type="protein sequence ID" value="ENSCMMP00000010059.1"/>
    <property type="gene ID" value="ENSCMMG00000006377.1"/>
</dbReference>
<proteinExistence type="predicted"/>
<evidence type="ECO:0000256" key="5">
    <source>
        <dbReference type="ARBA" id="ARBA00022728"/>
    </source>
</evidence>
<dbReference type="SMART" id="SM00240">
    <property type="entry name" value="FHA"/>
    <property type="match status" value="1"/>
</dbReference>
<dbReference type="InterPro" id="IPR000253">
    <property type="entry name" value="FHA_dom"/>
</dbReference>
<reference evidence="14" key="3">
    <citation type="submission" date="2025-09" db="UniProtKB">
        <authorList>
            <consortium name="Ensembl"/>
        </authorList>
    </citation>
    <scope>IDENTIFICATION</scope>
</reference>
<evidence type="ECO:0000256" key="4">
    <source>
        <dbReference type="ARBA" id="ARBA00022664"/>
    </source>
</evidence>
<keyword evidence="2" id="KW-1017">Isopeptide bond</keyword>
<dbReference type="GO" id="GO:0008380">
    <property type="term" value="P:RNA splicing"/>
    <property type="evidence" value="ECO:0007669"/>
    <property type="project" value="UniProtKB-KW"/>
</dbReference>
<dbReference type="SUPFAM" id="SSF49879">
    <property type="entry name" value="SMAD/FHA domain"/>
    <property type="match status" value="1"/>
</dbReference>
<accession>A0A8C3BRA6</accession>
<feature type="compositionally biased region" description="Acidic residues" evidence="12">
    <location>
        <begin position="490"/>
        <end position="503"/>
    </location>
</feature>
<dbReference type="FunFam" id="2.60.200.20:FF:000008">
    <property type="entry name" value="smad nuclear-interacting protein 1"/>
    <property type="match status" value="1"/>
</dbReference>
<evidence type="ECO:0000256" key="1">
    <source>
        <dbReference type="ARBA" id="ARBA00004123"/>
    </source>
</evidence>
<keyword evidence="8" id="KW-0943">RNA-mediated gene silencing</keyword>
<dbReference type="Pfam" id="PF00498">
    <property type="entry name" value="FHA"/>
    <property type="match status" value="1"/>
</dbReference>
<evidence type="ECO:0000256" key="3">
    <source>
        <dbReference type="ARBA" id="ARBA00022553"/>
    </source>
</evidence>
<dbReference type="InterPro" id="IPR008984">
    <property type="entry name" value="SMAD_FHA_dom_sf"/>
</dbReference>
<keyword evidence="5" id="KW-0747">Spliceosome</keyword>
<organism evidence="14 15">
    <name type="scientific">Cairina moschata</name>
    <name type="common">Muscovy duck</name>
    <dbReference type="NCBI Taxonomy" id="8855"/>
    <lineage>
        <taxon>Eukaryota</taxon>
        <taxon>Metazoa</taxon>
        <taxon>Chordata</taxon>
        <taxon>Craniata</taxon>
        <taxon>Vertebrata</taxon>
        <taxon>Euteleostomi</taxon>
        <taxon>Archelosauria</taxon>
        <taxon>Archosauria</taxon>
        <taxon>Dinosauria</taxon>
        <taxon>Saurischia</taxon>
        <taxon>Theropoda</taxon>
        <taxon>Coelurosauria</taxon>
        <taxon>Aves</taxon>
        <taxon>Neognathae</taxon>
        <taxon>Galloanserae</taxon>
        <taxon>Anseriformes</taxon>
        <taxon>Anatidae</taxon>
        <taxon>Anatinae</taxon>
        <taxon>Cairina</taxon>
    </lineage>
</organism>
<dbReference type="PANTHER" id="PTHR23308">
    <property type="entry name" value="NUCLEAR INHIBITOR OF PROTEIN PHOSPHATASE-1"/>
    <property type="match status" value="1"/>
</dbReference>
<feature type="compositionally biased region" description="Low complexity" evidence="12">
    <location>
        <begin position="163"/>
        <end position="174"/>
    </location>
</feature>
<evidence type="ECO:0000256" key="12">
    <source>
        <dbReference type="SAM" id="MobiDB-lite"/>
    </source>
</evidence>
<feature type="compositionally biased region" description="Polar residues" evidence="12">
    <location>
        <begin position="304"/>
        <end position="317"/>
    </location>
</feature>
<dbReference type="GO" id="GO:0031047">
    <property type="term" value="P:regulatory ncRNA-mediated gene silencing"/>
    <property type="evidence" value="ECO:0007669"/>
    <property type="project" value="UniProtKB-KW"/>
</dbReference>
<evidence type="ECO:0000256" key="6">
    <source>
        <dbReference type="ARBA" id="ARBA00022843"/>
    </source>
</evidence>
<reference evidence="14" key="2">
    <citation type="submission" date="2025-08" db="UniProtKB">
        <authorList>
            <consortium name="Ensembl"/>
        </authorList>
    </citation>
    <scope>IDENTIFICATION</scope>
</reference>
<reference evidence="14" key="1">
    <citation type="submission" date="2018-09" db="EMBL/GenBank/DDBJ databases">
        <title>Common duck and Muscovy duck high density SNP chip.</title>
        <authorList>
            <person name="Vignal A."/>
            <person name="Thebault N."/>
            <person name="Warren W.C."/>
        </authorList>
    </citation>
    <scope>NUCLEOTIDE SEQUENCE [LARGE SCALE GENOMIC DNA]</scope>
</reference>
<sequence length="503" mass="57622">MTMTIWLNSLARSLHPKKGDELRGSNAPRKSESGGGIMAAPFLLWRRRPCCYGSGAVAMGERRCCYGDSAAALETALLLWRRRLALFPKAHAPRGETGRPGGSTPGQGRKRSPLPAVAAGGGAMEEAAEQRRRPERQHRAEQRRRGGEVTVKVEKRSPRRSASRSARGGSQSPPADERRGGRGGGSRSPKRRSRAGRRSRSPRGRRSRSPHHGAVKVKQERDEHPRRGNEERKQKYPSEQEHRRDRSGDRDRHRDHADRRKNPSERPGGRGHERERDAQNIREQQAEREFYNERRREHRQNNEGSSVDQNPELGQSDNKPKDKAAVKKEKPSFELSGALLEDTNTFRGVVIKYSEPPEARIPKKRWRLYPFKNDEFLPVMYIHRQSAYLLGRHRRIADIPIDHPSCSKQHAVFQYRLVEYTRADGTIGRRVRPYIIDLGSGNGTFLNNQRIEPQRYYELKEKDVLKFGFSSREYVLLHESSDKSEANTKDDDEEEEKEEESDS</sequence>
<keyword evidence="7" id="KW-0175">Coiled coil</keyword>